<keyword evidence="3" id="KW-1185">Reference proteome</keyword>
<evidence type="ECO:0000313" key="3">
    <source>
        <dbReference type="Proteomes" id="UP000467700"/>
    </source>
</evidence>
<accession>A0A8S0X4I6</accession>
<feature type="signal peptide" evidence="1">
    <location>
        <begin position="1"/>
        <end position="21"/>
    </location>
</feature>
<organism evidence="2 3">
    <name type="scientific">Cyclocybe aegerita</name>
    <name type="common">Black poplar mushroom</name>
    <name type="synonym">Agrocybe aegerita</name>
    <dbReference type="NCBI Taxonomy" id="1973307"/>
    <lineage>
        <taxon>Eukaryota</taxon>
        <taxon>Fungi</taxon>
        <taxon>Dikarya</taxon>
        <taxon>Basidiomycota</taxon>
        <taxon>Agaricomycotina</taxon>
        <taxon>Agaricomycetes</taxon>
        <taxon>Agaricomycetidae</taxon>
        <taxon>Agaricales</taxon>
        <taxon>Agaricineae</taxon>
        <taxon>Bolbitiaceae</taxon>
        <taxon>Cyclocybe</taxon>
    </lineage>
</organism>
<dbReference type="AlphaFoldDB" id="A0A8S0X4I6"/>
<name>A0A8S0X4I6_CYCAE</name>
<dbReference type="OrthoDB" id="3059006at2759"/>
<reference evidence="2 3" key="1">
    <citation type="submission" date="2020-01" db="EMBL/GenBank/DDBJ databases">
        <authorList>
            <person name="Gupta K D."/>
        </authorList>
    </citation>
    <scope>NUCLEOTIDE SEQUENCE [LARGE SCALE GENOMIC DNA]</scope>
</reference>
<protein>
    <submittedName>
        <fullName evidence="2">Uncharacterized protein</fullName>
    </submittedName>
</protein>
<sequence>MRFSLLPVVVFLAAAATSVLGQVDGVNVDDIFERDITSPEDHLEARDVHTNLALALRELEEVRQRSLDHAYHVKRTMETLERRSRSTCYAACAAQFSGANKIACWKKCDAIWNGKKK</sequence>
<keyword evidence="1" id="KW-0732">Signal</keyword>
<dbReference type="Proteomes" id="UP000467700">
    <property type="component" value="Unassembled WGS sequence"/>
</dbReference>
<feature type="chain" id="PRO_5035786683" evidence="1">
    <location>
        <begin position="22"/>
        <end position="117"/>
    </location>
</feature>
<proteinExistence type="predicted"/>
<evidence type="ECO:0000313" key="2">
    <source>
        <dbReference type="EMBL" id="CAA7266972.1"/>
    </source>
</evidence>
<evidence type="ECO:0000256" key="1">
    <source>
        <dbReference type="SAM" id="SignalP"/>
    </source>
</evidence>
<gene>
    <name evidence="2" type="ORF">AAE3_LOCUS9200</name>
</gene>
<comment type="caution">
    <text evidence="2">The sequence shown here is derived from an EMBL/GenBank/DDBJ whole genome shotgun (WGS) entry which is preliminary data.</text>
</comment>
<dbReference type="EMBL" id="CACVBS010000057">
    <property type="protein sequence ID" value="CAA7266972.1"/>
    <property type="molecule type" value="Genomic_DNA"/>
</dbReference>